<evidence type="ECO:0000256" key="1">
    <source>
        <dbReference type="ARBA" id="ARBA00022670"/>
    </source>
</evidence>
<feature type="binding site" evidence="4">
    <location>
        <position position="71"/>
    </location>
    <ligand>
        <name>Ca(2+)</name>
        <dbReference type="ChEBI" id="CHEBI:29108"/>
    </ligand>
</feature>
<dbReference type="PANTHER" id="PTHR14218">
    <property type="entry name" value="PROTEASE S8 TRIPEPTIDYL PEPTIDASE I CLN2"/>
    <property type="match status" value="1"/>
</dbReference>
<comment type="cofactor">
    <cofactor evidence="4">
        <name>Ca(2+)</name>
        <dbReference type="ChEBI" id="CHEBI:29108"/>
    </cofactor>
    <text evidence="4">Binds 1 Ca(2+) ion per subunit.</text>
</comment>
<keyword evidence="3" id="KW-0720">Serine protease</keyword>
<accession>G2QDE1</accession>
<dbReference type="GO" id="GO:0004252">
    <property type="term" value="F:serine-type endopeptidase activity"/>
    <property type="evidence" value="ECO:0007669"/>
    <property type="project" value="InterPro"/>
</dbReference>
<feature type="non-terminal residue" evidence="6">
    <location>
        <position position="1"/>
    </location>
</feature>
<dbReference type="RefSeq" id="XP_003663551.1">
    <property type="nucleotide sequence ID" value="XM_003663503.1"/>
</dbReference>
<gene>
    <name evidence="6" type="ORF">MYCTH_2060437</name>
</gene>
<dbReference type="EMBL" id="CP003004">
    <property type="protein sequence ID" value="AEO58306.1"/>
    <property type="molecule type" value="Genomic_DNA"/>
</dbReference>
<dbReference type="GO" id="GO:0008240">
    <property type="term" value="F:tripeptidyl-peptidase activity"/>
    <property type="evidence" value="ECO:0007669"/>
    <property type="project" value="TreeGrafter"/>
</dbReference>
<dbReference type="PROSITE" id="PS00138">
    <property type="entry name" value="SUBTILASE_SER"/>
    <property type="match status" value="1"/>
</dbReference>
<dbReference type="SUPFAM" id="SSF52743">
    <property type="entry name" value="Subtilisin-like"/>
    <property type="match status" value="1"/>
</dbReference>
<keyword evidence="1" id="KW-0645">Protease</keyword>
<reference evidence="6 7" key="1">
    <citation type="journal article" date="2011" name="Nat. Biotechnol.">
        <title>Comparative genomic analysis of the thermophilic biomass-degrading fungi Myceliophthora thermophila and Thielavia terrestris.</title>
        <authorList>
            <person name="Berka R.M."/>
            <person name="Grigoriev I.V."/>
            <person name="Otillar R."/>
            <person name="Salamov A."/>
            <person name="Grimwood J."/>
            <person name="Reid I."/>
            <person name="Ishmael N."/>
            <person name="John T."/>
            <person name="Darmond C."/>
            <person name="Moisan M.-C."/>
            <person name="Henrissat B."/>
            <person name="Coutinho P.M."/>
            <person name="Lombard V."/>
            <person name="Natvig D.O."/>
            <person name="Lindquist E."/>
            <person name="Schmutz J."/>
            <person name="Lucas S."/>
            <person name="Harris P."/>
            <person name="Powlowski J."/>
            <person name="Bellemare A."/>
            <person name="Taylor D."/>
            <person name="Butler G."/>
            <person name="de Vries R.P."/>
            <person name="Allijn I.E."/>
            <person name="van den Brink J."/>
            <person name="Ushinsky S."/>
            <person name="Storms R."/>
            <person name="Powell A.J."/>
            <person name="Paulsen I.T."/>
            <person name="Elbourne L.D.H."/>
            <person name="Baker S.E."/>
            <person name="Magnuson J."/>
            <person name="LaBoissiere S."/>
            <person name="Clutterbuck A.J."/>
            <person name="Martinez D."/>
            <person name="Wogulis M."/>
            <person name="de Leon A.L."/>
            <person name="Rey M.W."/>
            <person name="Tsang A."/>
        </authorList>
    </citation>
    <scope>NUCLEOTIDE SEQUENCE [LARGE SCALE GENOMIC DNA]</scope>
    <source>
        <strain evidence="7">ATCC 42464 / BCRC 31852 / DSM 1799</strain>
    </source>
</reference>
<evidence type="ECO:0000313" key="6">
    <source>
        <dbReference type="EMBL" id="AEO58306.1"/>
    </source>
</evidence>
<dbReference type="OrthoDB" id="409122at2759"/>
<dbReference type="InterPro" id="IPR050819">
    <property type="entry name" value="Tripeptidyl-peptidase_I"/>
</dbReference>
<keyword evidence="7" id="KW-1185">Reference proteome</keyword>
<dbReference type="InterPro" id="IPR023828">
    <property type="entry name" value="Peptidase_S8_Ser-AS"/>
</dbReference>
<name>G2QDE1_THET4</name>
<dbReference type="InterPro" id="IPR030400">
    <property type="entry name" value="Sedolisin_dom"/>
</dbReference>
<dbReference type="KEGG" id="mtm:MYCTH_2060437"/>
<evidence type="ECO:0000259" key="5">
    <source>
        <dbReference type="PROSITE" id="PS51695"/>
    </source>
</evidence>
<feature type="binding site" evidence="4">
    <location>
        <position position="98"/>
    </location>
    <ligand>
        <name>Ca(2+)</name>
        <dbReference type="ChEBI" id="CHEBI:29108"/>
    </ligand>
</feature>
<keyword evidence="4" id="KW-0106">Calcium</keyword>
<evidence type="ECO:0000256" key="4">
    <source>
        <dbReference type="PROSITE-ProRule" id="PRU01032"/>
    </source>
</evidence>
<dbReference type="GO" id="GO:0046872">
    <property type="term" value="F:metal ion binding"/>
    <property type="evidence" value="ECO:0007669"/>
    <property type="project" value="UniProtKB-UniRule"/>
</dbReference>
<dbReference type="HOGENOM" id="CLU_013783_0_1_1"/>
<evidence type="ECO:0000256" key="2">
    <source>
        <dbReference type="ARBA" id="ARBA00022801"/>
    </source>
</evidence>
<feature type="binding site" evidence="4">
    <location>
        <position position="96"/>
    </location>
    <ligand>
        <name>Ca(2+)</name>
        <dbReference type="ChEBI" id="CHEBI:29108"/>
    </ligand>
</feature>
<dbReference type="Proteomes" id="UP000007322">
    <property type="component" value="Chromosome 3"/>
</dbReference>
<dbReference type="GO" id="GO:0006508">
    <property type="term" value="P:proteolysis"/>
    <property type="evidence" value="ECO:0007669"/>
    <property type="project" value="UniProtKB-KW"/>
</dbReference>
<protein>
    <recommendedName>
        <fullName evidence="5">Peptidase S53 domain-containing protein</fullName>
    </recommendedName>
</protein>
<dbReference type="InterPro" id="IPR036852">
    <property type="entry name" value="Peptidase_S8/S53_dom_sf"/>
</dbReference>
<dbReference type="eggNOG" id="ENOG502RS6E">
    <property type="taxonomic scope" value="Eukaryota"/>
</dbReference>
<keyword evidence="2" id="KW-0378">Hydrolase</keyword>
<dbReference type="PANTHER" id="PTHR14218:SF15">
    <property type="entry name" value="TRIPEPTIDYL-PEPTIDASE 1"/>
    <property type="match status" value="1"/>
</dbReference>
<evidence type="ECO:0000313" key="7">
    <source>
        <dbReference type="Proteomes" id="UP000007322"/>
    </source>
</evidence>
<feature type="domain" description="Peptidase S53" evidence="5">
    <location>
        <begin position="1"/>
        <end position="117"/>
    </location>
</feature>
<comment type="caution">
    <text evidence="4">Lacks conserved residue(s) required for the propagation of feature annotation.</text>
</comment>
<evidence type="ECO:0000256" key="3">
    <source>
        <dbReference type="ARBA" id="ARBA00022825"/>
    </source>
</evidence>
<dbReference type="VEuPathDB" id="FungiDB:MYCTH_2060437"/>
<sequence>RAMPDISAVGSAFQIVLGGDNTQVLGTSASTPVMAAMVALINDARMRAGKPSLGWLNPLLYSAKVRNVLRDVTVGESMGCRFPDGVSSVGWSAVRGYDLVTGLGVVDDFNDFLEVLL</sequence>
<dbReference type="InParanoid" id="G2QDE1"/>
<dbReference type="AlphaFoldDB" id="G2QDE1"/>
<organism evidence="6 7">
    <name type="scientific">Thermothelomyces thermophilus (strain ATCC 42464 / BCRC 31852 / DSM 1799)</name>
    <name type="common">Sporotrichum thermophile</name>
    <dbReference type="NCBI Taxonomy" id="573729"/>
    <lineage>
        <taxon>Eukaryota</taxon>
        <taxon>Fungi</taxon>
        <taxon>Dikarya</taxon>
        <taxon>Ascomycota</taxon>
        <taxon>Pezizomycotina</taxon>
        <taxon>Sordariomycetes</taxon>
        <taxon>Sordariomycetidae</taxon>
        <taxon>Sordariales</taxon>
        <taxon>Chaetomiaceae</taxon>
        <taxon>Thermothelomyces</taxon>
    </lineage>
</organism>
<keyword evidence="4" id="KW-0479">Metal-binding</keyword>
<dbReference type="PROSITE" id="PS51695">
    <property type="entry name" value="SEDOLISIN"/>
    <property type="match status" value="1"/>
</dbReference>
<dbReference type="Gene3D" id="3.40.50.200">
    <property type="entry name" value="Peptidase S8/S53 domain"/>
    <property type="match status" value="1"/>
</dbReference>
<dbReference type="GeneID" id="11509585"/>
<feature type="binding site" evidence="4">
    <location>
        <position position="72"/>
    </location>
    <ligand>
        <name>Ca(2+)</name>
        <dbReference type="ChEBI" id="CHEBI:29108"/>
    </ligand>
</feature>
<proteinExistence type="predicted"/>
<dbReference type="OMA" id="DFWIIIN"/>